<evidence type="ECO:0000256" key="1">
    <source>
        <dbReference type="SAM" id="Phobius"/>
    </source>
</evidence>
<feature type="transmembrane region" description="Helical" evidence="1">
    <location>
        <begin position="103"/>
        <end position="121"/>
    </location>
</feature>
<sequence>MANAMTQRFSIFQITVVIIMGIIAGCITSIQPLLLGGLLEHHQLSATQLGHAAAAETLGSVVVLTLAAIFFKPTGLRSKVVIALLIAMIVNSCTGMVSGAGIIALRFLNGACSGILFWVLLGMMARAAVPSRLFAIYVTFQAVVSFAFALLIRKWLLPVHGPAAGYVLFAAADLLLLFAVVAMPLVYQQSTQSPTSWPPLKGMMGLASVGFLLAAVMGFWVYVLPLGQYLGHPSEVVESAVNMAIGVQIFAGICAVVLANKLQPISTCIGGALIIIVAIAVFINMTGWVTVYGSLMLFAFVWMFIPSFQLPLLLELDPSLRSAIFIGTAQQAGVVMGPTLSSQIIKVSTLNVIAQAAILCAVISIVLVILARALTAPAKVSVR</sequence>
<gene>
    <name evidence="2" type="ORF">G8770_15050</name>
</gene>
<organism evidence="2 3">
    <name type="scientific">Pseudomaricurvus hydrocarbonicus</name>
    <dbReference type="NCBI Taxonomy" id="1470433"/>
    <lineage>
        <taxon>Bacteria</taxon>
        <taxon>Pseudomonadati</taxon>
        <taxon>Pseudomonadota</taxon>
        <taxon>Gammaproteobacteria</taxon>
        <taxon>Cellvibrionales</taxon>
        <taxon>Cellvibrionaceae</taxon>
        <taxon>Pseudomaricurvus</taxon>
    </lineage>
</organism>
<keyword evidence="1" id="KW-1133">Transmembrane helix</keyword>
<dbReference type="Proteomes" id="UP000787472">
    <property type="component" value="Unassembled WGS sequence"/>
</dbReference>
<dbReference type="AlphaFoldDB" id="A0A9E5JU38"/>
<dbReference type="RefSeq" id="WP_167188483.1">
    <property type="nucleotide sequence ID" value="NZ_JAAONZ010000012.1"/>
</dbReference>
<protein>
    <recommendedName>
        <fullName evidence="4">MFS transporter</fullName>
    </recommendedName>
</protein>
<keyword evidence="1" id="KW-0472">Membrane</keyword>
<feature type="transmembrane region" description="Helical" evidence="1">
    <location>
        <begin position="12"/>
        <end position="30"/>
    </location>
</feature>
<dbReference type="EMBL" id="JAAONZ010000012">
    <property type="protein sequence ID" value="NHO66867.1"/>
    <property type="molecule type" value="Genomic_DNA"/>
</dbReference>
<dbReference type="Gene3D" id="1.20.1250.20">
    <property type="entry name" value="MFS general substrate transporter like domains"/>
    <property type="match status" value="1"/>
</dbReference>
<comment type="caution">
    <text evidence="2">The sequence shown here is derived from an EMBL/GenBank/DDBJ whole genome shotgun (WGS) entry which is preliminary data.</text>
</comment>
<evidence type="ECO:0000313" key="3">
    <source>
        <dbReference type="Proteomes" id="UP000787472"/>
    </source>
</evidence>
<proteinExistence type="predicted"/>
<evidence type="ECO:0008006" key="4">
    <source>
        <dbReference type="Google" id="ProtNLM"/>
    </source>
</evidence>
<dbReference type="SUPFAM" id="SSF103473">
    <property type="entry name" value="MFS general substrate transporter"/>
    <property type="match status" value="1"/>
</dbReference>
<accession>A0A9E5JU38</accession>
<feature type="transmembrane region" description="Helical" evidence="1">
    <location>
        <begin position="199"/>
        <end position="220"/>
    </location>
</feature>
<evidence type="ECO:0000313" key="2">
    <source>
        <dbReference type="EMBL" id="NHO66867.1"/>
    </source>
</evidence>
<feature type="transmembrane region" description="Helical" evidence="1">
    <location>
        <begin position="352"/>
        <end position="374"/>
    </location>
</feature>
<dbReference type="InterPro" id="IPR036259">
    <property type="entry name" value="MFS_trans_sf"/>
</dbReference>
<keyword evidence="1" id="KW-0812">Transmembrane</keyword>
<keyword evidence="3" id="KW-1185">Reference proteome</keyword>
<feature type="transmembrane region" description="Helical" evidence="1">
    <location>
        <begin position="80"/>
        <end position="97"/>
    </location>
</feature>
<reference evidence="2" key="1">
    <citation type="submission" date="2020-03" db="EMBL/GenBank/DDBJ databases">
        <authorList>
            <person name="Guo F."/>
        </authorList>
    </citation>
    <scope>NUCLEOTIDE SEQUENCE</scope>
    <source>
        <strain evidence="2">JCM 30134</strain>
    </source>
</reference>
<feature type="transmembrane region" description="Helical" evidence="1">
    <location>
        <begin position="289"/>
        <end position="308"/>
    </location>
</feature>
<feature type="transmembrane region" description="Helical" evidence="1">
    <location>
        <begin position="265"/>
        <end position="283"/>
    </location>
</feature>
<feature type="transmembrane region" description="Helical" evidence="1">
    <location>
        <begin position="133"/>
        <end position="152"/>
    </location>
</feature>
<name>A0A9E5JU38_9GAMM</name>
<feature type="transmembrane region" description="Helical" evidence="1">
    <location>
        <begin position="240"/>
        <end position="258"/>
    </location>
</feature>
<feature type="transmembrane region" description="Helical" evidence="1">
    <location>
        <begin position="164"/>
        <end position="187"/>
    </location>
</feature>